<accession>A0AAV7KFN2</accession>
<dbReference type="AlphaFoldDB" id="A0AAV7KFN2"/>
<dbReference type="Proteomes" id="UP001165289">
    <property type="component" value="Unassembled WGS sequence"/>
</dbReference>
<name>A0AAV7KFN2_9METZ</name>
<organism evidence="1 2">
    <name type="scientific">Oopsacas minuta</name>
    <dbReference type="NCBI Taxonomy" id="111878"/>
    <lineage>
        <taxon>Eukaryota</taxon>
        <taxon>Metazoa</taxon>
        <taxon>Porifera</taxon>
        <taxon>Hexactinellida</taxon>
        <taxon>Hexasterophora</taxon>
        <taxon>Lyssacinosida</taxon>
        <taxon>Leucopsacidae</taxon>
        <taxon>Oopsacas</taxon>
    </lineage>
</organism>
<sequence>MTKPFRNLSFEPICLGQHESDWEFIFKTAVTLMMEKLSISLFPAYLCPRPAGVKFFAQILLTSDIRLKEAFGIVMESDPLQDGRLGLISMSRQGKDMNVINTNRICQ</sequence>
<evidence type="ECO:0000313" key="1">
    <source>
        <dbReference type="EMBL" id="KAI6659909.1"/>
    </source>
</evidence>
<comment type="caution">
    <text evidence="1">The sequence shown here is derived from an EMBL/GenBank/DDBJ whole genome shotgun (WGS) entry which is preliminary data.</text>
</comment>
<keyword evidence="2" id="KW-1185">Reference proteome</keyword>
<dbReference type="EMBL" id="JAKMXF010000044">
    <property type="protein sequence ID" value="KAI6659909.1"/>
    <property type="molecule type" value="Genomic_DNA"/>
</dbReference>
<protein>
    <submittedName>
        <fullName evidence="1">Uncharacterized protein</fullName>
    </submittedName>
</protein>
<gene>
    <name evidence="1" type="ORF">LOD99_14249</name>
</gene>
<reference evidence="1 2" key="1">
    <citation type="journal article" date="2023" name="BMC Biol.">
        <title>The compact genome of the sponge Oopsacas minuta (Hexactinellida) is lacking key metazoan core genes.</title>
        <authorList>
            <person name="Santini S."/>
            <person name="Schenkelaars Q."/>
            <person name="Jourda C."/>
            <person name="Duchesne M."/>
            <person name="Belahbib H."/>
            <person name="Rocher C."/>
            <person name="Selva M."/>
            <person name="Riesgo A."/>
            <person name="Vervoort M."/>
            <person name="Leys S.P."/>
            <person name="Kodjabachian L."/>
            <person name="Le Bivic A."/>
            <person name="Borchiellini C."/>
            <person name="Claverie J.M."/>
            <person name="Renard E."/>
        </authorList>
    </citation>
    <scope>NUCLEOTIDE SEQUENCE [LARGE SCALE GENOMIC DNA]</scope>
    <source>
        <strain evidence="1">SPO-2</strain>
    </source>
</reference>
<evidence type="ECO:0000313" key="2">
    <source>
        <dbReference type="Proteomes" id="UP001165289"/>
    </source>
</evidence>
<proteinExistence type="predicted"/>